<keyword evidence="1" id="KW-0645">Protease</keyword>
<dbReference type="GO" id="GO:0003676">
    <property type="term" value="F:nucleic acid binding"/>
    <property type="evidence" value="ECO:0007669"/>
    <property type="project" value="InterPro"/>
</dbReference>
<dbReference type="Pfam" id="PF05585">
    <property type="entry name" value="DUF1758"/>
    <property type="match status" value="1"/>
</dbReference>
<keyword evidence="3" id="KW-0548">Nucleotidyltransferase</keyword>
<dbReference type="GO" id="GO:0003964">
    <property type="term" value="F:RNA-directed DNA polymerase activity"/>
    <property type="evidence" value="ECO:0007669"/>
    <property type="project" value="UniProtKB-KW"/>
</dbReference>
<dbReference type="GO" id="GO:0008270">
    <property type="term" value="F:zinc ion binding"/>
    <property type="evidence" value="ECO:0007669"/>
    <property type="project" value="InterPro"/>
</dbReference>
<evidence type="ECO:0000256" key="6">
    <source>
        <dbReference type="ARBA" id="ARBA00022801"/>
    </source>
</evidence>
<dbReference type="InterPro" id="IPR050951">
    <property type="entry name" value="Retrovirus_Pol_polyprotein"/>
</dbReference>
<dbReference type="InterPro" id="IPR043502">
    <property type="entry name" value="DNA/RNA_pol_sf"/>
</dbReference>
<evidence type="ECO:0000256" key="7">
    <source>
        <dbReference type="ARBA" id="ARBA00022918"/>
    </source>
</evidence>
<dbReference type="FunFam" id="3.10.10.10:FF:000002">
    <property type="entry name" value="Retrovirus-related Pol polyprotein from transposon 17.6-like protein"/>
    <property type="match status" value="1"/>
</dbReference>
<dbReference type="PANTHER" id="PTHR37984">
    <property type="entry name" value="PROTEIN CBG26694"/>
    <property type="match status" value="1"/>
</dbReference>
<dbReference type="GO" id="GO:0004190">
    <property type="term" value="F:aspartic-type endopeptidase activity"/>
    <property type="evidence" value="ECO:0007669"/>
    <property type="project" value="InterPro"/>
</dbReference>
<organism evidence="8 9">
    <name type="scientific">Paramuricea clavata</name>
    <name type="common">Red gorgonian</name>
    <name type="synonym">Violescent sea-whip</name>
    <dbReference type="NCBI Taxonomy" id="317549"/>
    <lineage>
        <taxon>Eukaryota</taxon>
        <taxon>Metazoa</taxon>
        <taxon>Cnidaria</taxon>
        <taxon>Anthozoa</taxon>
        <taxon>Octocorallia</taxon>
        <taxon>Malacalcyonacea</taxon>
        <taxon>Plexauridae</taxon>
        <taxon>Paramuricea</taxon>
    </lineage>
</organism>
<name>A0A7D9DRK7_PARCT</name>
<keyword evidence="2" id="KW-0808">Transferase</keyword>
<dbReference type="InterPro" id="IPR001878">
    <property type="entry name" value="Znf_CCHC"/>
</dbReference>
<dbReference type="CDD" id="cd01647">
    <property type="entry name" value="RT_LTR"/>
    <property type="match status" value="1"/>
</dbReference>
<evidence type="ECO:0000256" key="5">
    <source>
        <dbReference type="ARBA" id="ARBA00022759"/>
    </source>
</evidence>
<proteinExistence type="predicted"/>
<dbReference type="Pfam" id="PF00078">
    <property type="entry name" value="RVT_1"/>
    <property type="match status" value="1"/>
</dbReference>
<dbReference type="GO" id="GO:0004519">
    <property type="term" value="F:endonuclease activity"/>
    <property type="evidence" value="ECO:0007669"/>
    <property type="project" value="UniProtKB-KW"/>
</dbReference>
<dbReference type="InterPro" id="IPR021109">
    <property type="entry name" value="Peptidase_aspartic_dom_sf"/>
</dbReference>
<dbReference type="Proteomes" id="UP001152795">
    <property type="component" value="Unassembled WGS sequence"/>
</dbReference>
<dbReference type="FunFam" id="3.10.10.10:FF:000007">
    <property type="entry name" value="Retrovirus-related Pol polyprotein from transposon 17.6-like Protein"/>
    <property type="match status" value="1"/>
</dbReference>
<evidence type="ECO:0000256" key="4">
    <source>
        <dbReference type="ARBA" id="ARBA00022722"/>
    </source>
</evidence>
<dbReference type="SUPFAM" id="SSF50630">
    <property type="entry name" value="Acid proteases"/>
    <property type="match status" value="1"/>
</dbReference>
<keyword evidence="5" id="KW-0255">Endonuclease</keyword>
<evidence type="ECO:0000256" key="3">
    <source>
        <dbReference type="ARBA" id="ARBA00022695"/>
    </source>
</evidence>
<dbReference type="OrthoDB" id="5978872at2759"/>
<comment type="caution">
    <text evidence="8">The sequence shown here is derived from an EMBL/GenBank/DDBJ whole genome shotgun (WGS) entry which is preliminary data.</text>
</comment>
<dbReference type="SUPFAM" id="SSF56672">
    <property type="entry name" value="DNA/RNA polymerases"/>
    <property type="match status" value="1"/>
</dbReference>
<dbReference type="PANTHER" id="PTHR37984:SF9">
    <property type="entry name" value="INTEGRASE CATALYTIC DOMAIN-CONTAINING PROTEIN"/>
    <property type="match status" value="1"/>
</dbReference>
<dbReference type="Gene3D" id="2.40.70.10">
    <property type="entry name" value="Acid Proteases"/>
    <property type="match status" value="1"/>
</dbReference>
<keyword evidence="7" id="KW-0695">RNA-directed DNA polymerase</keyword>
<dbReference type="Gene3D" id="3.10.10.10">
    <property type="entry name" value="HIV Type 1 Reverse Transcriptase, subunit A, domain 1"/>
    <property type="match status" value="1"/>
</dbReference>
<dbReference type="PROSITE" id="PS50878">
    <property type="entry name" value="RT_POL"/>
    <property type="match status" value="1"/>
</dbReference>
<dbReference type="InterPro" id="IPR001969">
    <property type="entry name" value="Aspartic_peptidase_AS"/>
</dbReference>
<sequence length="1177" mass="131656">MAVEPEQAEAPNKCNLYFEEVELEDVKKRRFALFFNLSEDAFRLAEPEPGESVDSYAVSLREAGTRCGFHGDEYSSRLVDQFILGLRDKATQNKLLQEPPNSLDEALLIARRFEAANATMKTLAREATEKLSRTTIGSVSSLNAAKTCYSCNGFVNTKLQGYDKNWQMDRHVTICYRCGNSGHIAKFCNTKLEGGLGSGRDGESPKKNDLKIRLSTVSSASKKKTLMVETTINGKNKLCIVDTGASISLVSKDQWQPLKLDDNPLFPSDIVAEAANNSPTGILGKTTLNVQFDENNKSSHDFYVANEMVSEIILGLDWLVTNKVNVDMAEMVLKFPDGTLKPLCLFDSTIADPLGVVLDEDLVVPAKQEVFKTARVRNPTLNKSILDPNIKLSGKGALVARVIVQSKEQRVPIQIINPGTSPIKDMTVGQLQQVDDELRDPTFINSKCGTPSAEDKIKFVLEHLSGEERERMENLLNKHQDVFAKNSSELGVTTLAEHKIETGNAAPVKQLPRRLSNSLRTVVEDQVEEMLENNIIKPSNSPWSSPIVLVRKKDGTWRFCIDFRKLNDVTVKDAFPLPQVADLMDNLAGHQYFSTLDLASGYWQVPVDESSQEKTAFVIPGGGHFEFLRMPFGLTNAVSTFQRLMLAVLNDDVLVNLTELRRFLASLLFAAEVVAAAPTKAERSRKSKENTERRIVEPHEAKLEVRKFDRKIHEWQEFWDSFKSAIHNNTRLSDVDKFSYLRGLIEGPAKATIAGFSLTAENYAAAVELLERRFGKKVAIERAHVSQLLKVPPVYGEKDVRGRRILHDTVETHYRGLCALKVNESTYSGIVVPMLLEKIPDSVRLTITRGEEYLKWTIKELLQTLLTEVELREDYRLTPQVKPPAGNGRRMYNASALQVNRGLGWDKDRCAFCMGKHHHEDCARVKDMRERRNLIRGHHSALCETEVSSASEEGAQVGNEASTHIVNVPASMLVGGSSRITLQTAQVLIKGSNSSNRVRVMFGSGSHKSFVTADVARAHNLKLLRKEWLSISTFGRKTTESGLRDVVLIDLIPVSSGGNLTLEAYVVPEISRISNEHVEVVKKDFSHLRNLWFSDVCRTKKELEIDLLISSDYIWKFQRGRTIRGEPEEPVAIETELGYVLSGPLKPCEGRGRQDYSVHFVSQQRVDTDSVSLESEV</sequence>
<evidence type="ECO:0000256" key="1">
    <source>
        <dbReference type="ARBA" id="ARBA00022670"/>
    </source>
</evidence>
<dbReference type="Pfam" id="PF13975">
    <property type="entry name" value="gag-asp_proteas"/>
    <property type="match status" value="1"/>
</dbReference>
<dbReference type="GO" id="GO:0006508">
    <property type="term" value="P:proteolysis"/>
    <property type="evidence" value="ECO:0007669"/>
    <property type="project" value="UniProtKB-KW"/>
</dbReference>
<dbReference type="Pfam" id="PF03564">
    <property type="entry name" value="DUF1759"/>
    <property type="match status" value="1"/>
</dbReference>
<evidence type="ECO:0000313" key="9">
    <source>
        <dbReference type="Proteomes" id="UP001152795"/>
    </source>
</evidence>
<evidence type="ECO:0000313" key="8">
    <source>
        <dbReference type="EMBL" id="CAB3989608.1"/>
    </source>
</evidence>
<protein>
    <submittedName>
        <fullName evidence="8">Retrovirus-related Pol poly from transposon</fullName>
    </submittedName>
</protein>
<dbReference type="PROSITE" id="PS00141">
    <property type="entry name" value="ASP_PROTEASE"/>
    <property type="match status" value="1"/>
</dbReference>
<reference evidence="8" key="1">
    <citation type="submission" date="2020-04" db="EMBL/GenBank/DDBJ databases">
        <authorList>
            <person name="Alioto T."/>
            <person name="Alioto T."/>
            <person name="Gomez Garrido J."/>
        </authorList>
    </citation>
    <scope>NUCLEOTIDE SEQUENCE</scope>
    <source>
        <strain evidence="8">A484AB</strain>
    </source>
</reference>
<dbReference type="InterPro" id="IPR000477">
    <property type="entry name" value="RT_dom"/>
</dbReference>
<dbReference type="EMBL" id="CACRXK020001518">
    <property type="protein sequence ID" value="CAB3989608.1"/>
    <property type="molecule type" value="Genomic_DNA"/>
</dbReference>
<keyword evidence="6" id="KW-0378">Hydrolase</keyword>
<accession>A0A7D9DRK7</accession>
<keyword evidence="9" id="KW-1185">Reference proteome</keyword>
<dbReference type="PROSITE" id="PS50158">
    <property type="entry name" value="ZF_CCHC"/>
    <property type="match status" value="1"/>
</dbReference>
<dbReference type="InterPro" id="IPR005312">
    <property type="entry name" value="DUF1759"/>
</dbReference>
<dbReference type="CDD" id="cd00303">
    <property type="entry name" value="retropepsin_like"/>
    <property type="match status" value="1"/>
</dbReference>
<evidence type="ECO:0000256" key="2">
    <source>
        <dbReference type="ARBA" id="ARBA00022679"/>
    </source>
</evidence>
<keyword evidence="4" id="KW-0540">Nuclease</keyword>
<gene>
    <name evidence="8" type="ORF">PACLA_8A081314</name>
</gene>
<dbReference type="AlphaFoldDB" id="A0A7D9DRK7"/>
<dbReference type="InterPro" id="IPR008737">
    <property type="entry name" value="DUF1758"/>
</dbReference>